<sequence length="87" mass="9126">MTVRLDGAVLRLEGSCHLEDAESLTALLQTSGVSLVDLSACQSLHGAVVQALLALGPRVEGIPASPFLRDLLLPALLVKRQAKPSNL</sequence>
<organism evidence="1 2">
    <name type="scientific">Falsiroseomonas frigidaquae</name>
    <dbReference type="NCBI Taxonomy" id="487318"/>
    <lineage>
        <taxon>Bacteria</taxon>
        <taxon>Pseudomonadati</taxon>
        <taxon>Pseudomonadota</taxon>
        <taxon>Alphaproteobacteria</taxon>
        <taxon>Acetobacterales</taxon>
        <taxon>Roseomonadaceae</taxon>
        <taxon>Falsiroseomonas</taxon>
    </lineage>
</organism>
<reference evidence="1 2" key="1">
    <citation type="submission" date="2020-03" db="EMBL/GenBank/DDBJ databases">
        <title>Roseomonas selenitidurans sp. nov. isolated from soil.</title>
        <authorList>
            <person name="Liu H."/>
        </authorList>
    </citation>
    <scope>NUCLEOTIDE SEQUENCE [LARGE SCALE GENOMIC DNA]</scope>
    <source>
        <strain evidence="1 2">JCM 15073</strain>
    </source>
</reference>
<name>A0ABX1F5Z3_9PROT</name>
<keyword evidence="2" id="KW-1185">Reference proteome</keyword>
<comment type="caution">
    <text evidence="1">The sequence shown here is derived from an EMBL/GenBank/DDBJ whole genome shotgun (WGS) entry which is preliminary data.</text>
</comment>
<evidence type="ECO:0008006" key="3">
    <source>
        <dbReference type="Google" id="ProtNLM"/>
    </source>
</evidence>
<evidence type="ECO:0000313" key="2">
    <source>
        <dbReference type="Proteomes" id="UP000765160"/>
    </source>
</evidence>
<gene>
    <name evidence="1" type="ORF">HB662_23470</name>
</gene>
<dbReference type="EMBL" id="JAAVTX010000007">
    <property type="protein sequence ID" value="NKE47757.1"/>
    <property type="molecule type" value="Genomic_DNA"/>
</dbReference>
<dbReference type="Proteomes" id="UP000765160">
    <property type="component" value="Unassembled WGS sequence"/>
</dbReference>
<accession>A0ABX1F5Z3</accession>
<proteinExistence type="predicted"/>
<dbReference type="RefSeq" id="WP_168053463.1">
    <property type="nucleotide sequence ID" value="NZ_JAATJR010000007.1"/>
</dbReference>
<evidence type="ECO:0000313" key="1">
    <source>
        <dbReference type="EMBL" id="NKE47757.1"/>
    </source>
</evidence>
<protein>
    <recommendedName>
        <fullName evidence="3">STAS domain-containing protein</fullName>
    </recommendedName>
</protein>